<feature type="transmembrane region" description="Helical" evidence="10">
    <location>
        <begin position="519"/>
        <end position="538"/>
    </location>
</feature>
<feature type="compositionally biased region" description="Polar residues" evidence="9">
    <location>
        <begin position="809"/>
        <end position="838"/>
    </location>
</feature>
<evidence type="ECO:0000313" key="12">
    <source>
        <dbReference type="EMBL" id="JAP51299.1"/>
    </source>
</evidence>
<evidence type="ECO:0000256" key="3">
    <source>
        <dbReference type="ARBA" id="ARBA00022692"/>
    </source>
</evidence>
<evidence type="ECO:0000256" key="1">
    <source>
        <dbReference type="ARBA" id="ARBA00004141"/>
    </source>
</evidence>
<evidence type="ECO:0000259" key="11">
    <source>
        <dbReference type="PROSITE" id="PS50042"/>
    </source>
</evidence>
<dbReference type="InterPro" id="IPR000595">
    <property type="entry name" value="cNMP-bd_dom"/>
</dbReference>
<keyword evidence="7" id="KW-1071">Ligand-gated ion channel</keyword>
<keyword evidence="2" id="KW-0813">Transport</keyword>
<dbReference type="GO" id="GO:0016020">
    <property type="term" value="C:membrane"/>
    <property type="evidence" value="ECO:0007669"/>
    <property type="project" value="UniProtKB-SubCell"/>
</dbReference>
<reference evidence="12" key="1">
    <citation type="submission" date="2016-01" db="EMBL/GenBank/DDBJ databases">
        <title>Reference transcriptome for the parasite Schistocephalus solidus: insights into the molecular evolution of parasitism.</title>
        <authorList>
            <person name="Hebert F.O."/>
            <person name="Grambauer S."/>
            <person name="Barber I."/>
            <person name="Landry C.R."/>
            <person name="Aubin-Horth N."/>
        </authorList>
    </citation>
    <scope>NUCLEOTIDE SEQUENCE</scope>
</reference>
<dbReference type="Gene3D" id="1.10.287.70">
    <property type="match status" value="1"/>
</dbReference>
<dbReference type="EMBL" id="GEEE01011926">
    <property type="protein sequence ID" value="JAP51299.1"/>
    <property type="molecule type" value="Transcribed_RNA"/>
</dbReference>
<evidence type="ECO:0000256" key="2">
    <source>
        <dbReference type="ARBA" id="ARBA00022448"/>
    </source>
</evidence>
<proteinExistence type="predicted"/>
<dbReference type="PROSITE" id="PS00889">
    <property type="entry name" value="CNMP_BINDING_2"/>
    <property type="match status" value="1"/>
</dbReference>
<keyword evidence="5" id="KW-0406">Ion transport</keyword>
<feature type="transmembrane region" description="Helical" evidence="10">
    <location>
        <begin position="343"/>
        <end position="365"/>
    </location>
</feature>
<dbReference type="SMART" id="SM00100">
    <property type="entry name" value="cNMP"/>
    <property type="match status" value="1"/>
</dbReference>
<keyword evidence="8" id="KW-0407">Ion channel</keyword>
<gene>
    <name evidence="12" type="primary">CNGA3</name>
    <name evidence="12" type="ORF">TR167036</name>
</gene>
<dbReference type="InterPro" id="IPR018488">
    <property type="entry name" value="cNMP-bd_CS"/>
</dbReference>
<feature type="transmembrane region" description="Helical" evidence="10">
    <location>
        <begin position="297"/>
        <end position="323"/>
    </location>
</feature>
<dbReference type="SUPFAM" id="SSF51206">
    <property type="entry name" value="cAMP-binding domain-like"/>
    <property type="match status" value="1"/>
</dbReference>
<dbReference type="InterPro" id="IPR005821">
    <property type="entry name" value="Ion_trans_dom"/>
</dbReference>
<dbReference type="GO" id="GO:0044877">
    <property type="term" value="F:protein-containing complex binding"/>
    <property type="evidence" value="ECO:0007669"/>
    <property type="project" value="TreeGrafter"/>
</dbReference>
<feature type="region of interest" description="Disordered" evidence="9">
    <location>
        <begin position="760"/>
        <end position="841"/>
    </location>
</feature>
<dbReference type="InterPro" id="IPR014710">
    <property type="entry name" value="RmlC-like_jellyroll"/>
</dbReference>
<dbReference type="Pfam" id="PF00520">
    <property type="entry name" value="Ion_trans"/>
    <property type="match status" value="1"/>
</dbReference>
<feature type="region of interest" description="Disordered" evidence="9">
    <location>
        <begin position="1"/>
        <end position="29"/>
    </location>
</feature>
<dbReference type="Gene3D" id="1.10.287.630">
    <property type="entry name" value="Helix hairpin bin"/>
    <property type="match status" value="1"/>
</dbReference>
<dbReference type="AlphaFoldDB" id="A0A0X3PHQ4"/>
<feature type="transmembrane region" description="Helical" evidence="10">
    <location>
        <begin position="386"/>
        <end position="409"/>
    </location>
</feature>
<dbReference type="Pfam" id="PF00027">
    <property type="entry name" value="cNMP_binding"/>
    <property type="match status" value="1"/>
</dbReference>
<name>A0A0X3PHQ4_SCHSO</name>
<dbReference type="Gene3D" id="2.60.120.10">
    <property type="entry name" value="Jelly Rolls"/>
    <property type="match status" value="1"/>
</dbReference>
<evidence type="ECO:0000256" key="9">
    <source>
        <dbReference type="SAM" id="MobiDB-lite"/>
    </source>
</evidence>
<evidence type="ECO:0000256" key="5">
    <source>
        <dbReference type="ARBA" id="ARBA00023065"/>
    </source>
</evidence>
<dbReference type="InterPro" id="IPR018490">
    <property type="entry name" value="cNMP-bd_dom_sf"/>
</dbReference>
<protein>
    <submittedName>
        <fullName evidence="12">Cyclic nucleotide-gated cation channel alpha-3</fullName>
    </submittedName>
</protein>
<feature type="domain" description="Cyclic nucleotide-binding" evidence="11">
    <location>
        <begin position="636"/>
        <end position="756"/>
    </location>
</feature>
<evidence type="ECO:0000256" key="6">
    <source>
        <dbReference type="ARBA" id="ARBA00023136"/>
    </source>
</evidence>
<dbReference type="FunFam" id="1.10.287.630:FF:000001">
    <property type="entry name" value="Cyclic nucleotide-gated channel alpha 3"/>
    <property type="match status" value="1"/>
</dbReference>
<feature type="compositionally biased region" description="Polar residues" evidence="9">
    <location>
        <begin position="772"/>
        <end position="796"/>
    </location>
</feature>
<dbReference type="PANTHER" id="PTHR45638:SF7">
    <property type="entry name" value="CYCLIC NUCLEOTIDE-GATED ION CHANNEL-LIKE, ISOFORM E"/>
    <property type="match status" value="1"/>
</dbReference>
<keyword evidence="4 10" id="KW-1133">Transmembrane helix</keyword>
<dbReference type="PROSITE" id="PS50042">
    <property type="entry name" value="CNMP_BINDING_3"/>
    <property type="match status" value="1"/>
</dbReference>
<dbReference type="PROSITE" id="PS00888">
    <property type="entry name" value="CNMP_BINDING_1"/>
    <property type="match status" value="1"/>
</dbReference>
<accession>A0A0X3PHQ4</accession>
<dbReference type="InterPro" id="IPR050866">
    <property type="entry name" value="CNG_cation_channel"/>
</dbReference>
<dbReference type="CDD" id="cd00038">
    <property type="entry name" value="CAP_ED"/>
    <property type="match status" value="1"/>
</dbReference>
<organism evidence="12">
    <name type="scientific">Schistocephalus solidus</name>
    <name type="common">Tapeworm</name>
    <dbReference type="NCBI Taxonomy" id="70667"/>
    <lineage>
        <taxon>Eukaryota</taxon>
        <taxon>Metazoa</taxon>
        <taxon>Spiralia</taxon>
        <taxon>Lophotrochozoa</taxon>
        <taxon>Platyhelminthes</taxon>
        <taxon>Cestoda</taxon>
        <taxon>Eucestoda</taxon>
        <taxon>Diphyllobothriidea</taxon>
        <taxon>Diphyllobothriidae</taxon>
        <taxon>Schistocephalus</taxon>
    </lineage>
</organism>
<comment type="subcellular location">
    <subcellularLocation>
        <location evidence="1">Membrane</location>
        <topology evidence="1">Multi-pass membrane protein</topology>
    </subcellularLocation>
</comment>
<sequence length="917" mass="103713">MTDNDDDEEAGSRETSMKPKAHSFSSNKAHEIRQLTFAASFHDIPTPSEFPASGIELRAETPHDPLNSKYSNSSSVVKGEFQGHASDGVVSSERSHGKPWRKIKNAFIVSSIATSMARRQKARDTDNDTAFLEYFSTRRSLSAAKHPRAVSYPNYQMSLTSNAVGVPFIKGSMVSGSPQLPATPPVTCQPDRQNSDILLMDHRKHSHRTSVPNENFVYHEEVSSAPSSGNHVIIQNTNGLSTSAPRNSPNHRQTFIQRALIWFFRVLCYLPARFLCLPTGDKLHDTTSERPTIKNRFFTDCIISPQGSFFFMWLGIVTLATVYNLWSTILRQAFAEEVQAGRALVWIVLDGLADLIYVTDIVVQFRTSYLEKGLVVKNSRKIAQHYVWTKAFFLDLLALLPLDIFQLFIGVQPLLRFPRFLKCWRAWDWKVMVENRTSYPNAWRVFTLIHILFLGCHWFASFYYLISEYDKFEDEWGYPAPTTPALQSLSMKYLQSFYWATLTLTTIGDINPPSQKNQFAFTAATYLIGVFVFATIVGQVGNIINNRNAARLSFEQILDNAKFYMNSHKVPKGLRTRVLRWYDYAWQRKRLMFDYFTQRRQLFGENDLSSLGLLPDKLKTELALHVHLETLKKVTIFHECRPEFLHDLVLKMKPYIFTPGDLICRNGEVAREMFIVADGVLEVIGKTGIVIKRLGVGDFFGEIGILCINAGANKRTADVRAVGYAELFVLSREDVLSALADHPDAHAIIVEHATKRLMESRSREDAEIGLRPQTSEAVPSDPTSPYASSNIATYESPNVAHEDDYSPQPHLSESSVLQQIPSTSFPSNQPLPSTSQPPSFKRKLLDDLDKEAHQSIATFTKCINETMSLLNMYASMLSARDERINALEAEKASLRALLARYQAFKEGEETNEENGSV</sequence>
<evidence type="ECO:0000256" key="10">
    <source>
        <dbReference type="SAM" id="Phobius"/>
    </source>
</evidence>
<keyword evidence="3 10" id="KW-0812">Transmembrane</keyword>
<evidence type="ECO:0000256" key="4">
    <source>
        <dbReference type="ARBA" id="ARBA00022989"/>
    </source>
</evidence>
<feature type="transmembrane region" description="Helical" evidence="10">
    <location>
        <begin position="442"/>
        <end position="466"/>
    </location>
</feature>
<keyword evidence="6 10" id="KW-0472">Membrane</keyword>
<evidence type="ECO:0000256" key="8">
    <source>
        <dbReference type="ARBA" id="ARBA00023303"/>
    </source>
</evidence>
<dbReference type="PANTHER" id="PTHR45638">
    <property type="entry name" value="CYCLIC NUCLEOTIDE-GATED CATION CHANNEL SUBUNIT A"/>
    <property type="match status" value="1"/>
</dbReference>
<dbReference type="SUPFAM" id="SSF81324">
    <property type="entry name" value="Voltage-gated potassium channels"/>
    <property type="match status" value="1"/>
</dbReference>
<evidence type="ECO:0000256" key="7">
    <source>
        <dbReference type="ARBA" id="ARBA00023286"/>
    </source>
</evidence>
<dbReference type="GO" id="GO:0005221">
    <property type="term" value="F:intracellularly cyclic nucleotide-activated monoatomic cation channel activity"/>
    <property type="evidence" value="ECO:0007669"/>
    <property type="project" value="InterPro"/>
</dbReference>